<dbReference type="AlphaFoldDB" id="A0AAN6N242"/>
<evidence type="ECO:0000256" key="1">
    <source>
        <dbReference type="ARBA" id="ARBA00007992"/>
    </source>
</evidence>
<dbReference type="Proteomes" id="UP001303473">
    <property type="component" value="Unassembled WGS sequence"/>
</dbReference>
<dbReference type="GO" id="GO:0016491">
    <property type="term" value="F:oxidoreductase activity"/>
    <property type="evidence" value="ECO:0007669"/>
    <property type="project" value="UniProtKB-KW"/>
</dbReference>
<proteinExistence type="inferred from homology"/>
<evidence type="ECO:0000313" key="7">
    <source>
        <dbReference type="Proteomes" id="UP001303473"/>
    </source>
</evidence>
<dbReference type="EMBL" id="MU853866">
    <property type="protein sequence ID" value="KAK3936989.1"/>
    <property type="molecule type" value="Genomic_DNA"/>
</dbReference>
<dbReference type="Gene3D" id="3.50.50.60">
    <property type="entry name" value="FAD/NAD(P)-binding domain"/>
    <property type="match status" value="1"/>
</dbReference>
<comment type="similarity">
    <text evidence="1">Belongs to the paxM FAD-dependent monooxygenase family.</text>
</comment>
<name>A0AAN6N242_9PEZI</name>
<keyword evidence="4" id="KW-0560">Oxidoreductase</keyword>
<organism evidence="6 7">
    <name type="scientific">Diplogelasinospora grovesii</name>
    <dbReference type="NCBI Taxonomy" id="303347"/>
    <lineage>
        <taxon>Eukaryota</taxon>
        <taxon>Fungi</taxon>
        <taxon>Dikarya</taxon>
        <taxon>Ascomycota</taxon>
        <taxon>Pezizomycotina</taxon>
        <taxon>Sordariomycetes</taxon>
        <taxon>Sordariomycetidae</taxon>
        <taxon>Sordariales</taxon>
        <taxon>Diplogelasinosporaceae</taxon>
        <taxon>Diplogelasinospora</taxon>
    </lineage>
</organism>
<dbReference type="PANTHER" id="PTHR46720:SF3">
    <property type="entry name" value="FAD-BINDING DOMAIN-CONTAINING PROTEIN-RELATED"/>
    <property type="match status" value="1"/>
</dbReference>
<dbReference type="GO" id="GO:0071949">
    <property type="term" value="F:FAD binding"/>
    <property type="evidence" value="ECO:0007669"/>
    <property type="project" value="InterPro"/>
</dbReference>
<reference evidence="7" key="1">
    <citation type="journal article" date="2023" name="Mol. Phylogenet. Evol.">
        <title>Genome-scale phylogeny and comparative genomics of the fungal order Sordariales.</title>
        <authorList>
            <person name="Hensen N."/>
            <person name="Bonometti L."/>
            <person name="Westerberg I."/>
            <person name="Brannstrom I.O."/>
            <person name="Guillou S."/>
            <person name="Cros-Aarteil S."/>
            <person name="Calhoun S."/>
            <person name="Haridas S."/>
            <person name="Kuo A."/>
            <person name="Mondo S."/>
            <person name="Pangilinan J."/>
            <person name="Riley R."/>
            <person name="LaButti K."/>
            <person name="Andreopoulos B."/>
            <person name="Lipzen A."/>
            <person name="Chen C."/>
            <person name="Yan M."/>
            <person name="Daum C."/>
            <person name="Ng V."/>
            <person name="Clum A."/>
            <person name="Steindorff A."/>
            <person name="Ohm R.A."/>
            <person name="Martin F."/>
            <person name="Silar P."/>
            <person name="Natvig D.O."/>
            <person name="Lalanne C."/>
            <person name="Gautier V."/>
            <person name="Ament-Velasquez S.L."/>
            <person name="Kruys A."/>
            <person name="Hutchinson M.I."/>
            <person name="Powell A.J."/>
            <person name="Barry K."/>
            <person name="Miller A.N."/>
            <person name="Grigoriev I.V."/>
            <person name="Debuchy R."/>
            <person name="Gladieux P."/>
            <person name="Hiltunen Thoren M."/>
            <person name="Johannesson H."/>
        </authorList>
    </citation>
    <scope>NUCLEOTIDE SEQUENCE [LARGE SCALE GENOMIC DNA]</scope>
    <source>
        <strain evidence="7">CBS 340.73</strain>
    </source>
</reference>
<keyword evidence="7" id="KW-1185">Reference proteome</keyword>
<feature type="domain" description="FAD-binding" evidence="5">
    <location>
        <begin position="17"/>
        <end position="378"/>
    </location>
</feature>
<evidence type="ECO:0000259" key="5">
    <source>
        <dbReference type="Pfam" id="PF01494"/>
    </source>
</evidence>
<gene>
    <name evidence="6" type="ORF">QBC46DRAFT_393750</name>
</gene>
<dbReference type="InterPro" id="IPR051104">
    <property type="entry name" value="FAD_monoxygenase"/>
</dbReference>
<dbReference type="SUPFAM" id="SSF54373">
    <property type="entry name" value="FAD-linked reductases, C-terminal domain"/>
    <property type="match status" value="1"/>
</dbReference>
<evidence type="ECO:0000256" key="4">
    <source>
        <dbReference type="ARBA" id="ARBA00023002"/>
    </source>
</evidence>
<dbReference type="SUPFAM" id="SSF51905">
    <property type="entry name" value="FAD/NAD(P)-binding domain"/>
    <property type="match status" value="1"/>
</dbReference>
<sequence>MPSAPNPHADNASGPLRVAIIGAGITGVNLALGLQARGVNYTIYERAPGFREIGAGIGFSPNAERAMGLLDPGVLAAFKTVANPNGEDYFQWVDGHGTDELMFRLHVGKDGFQGCRRSDVLEEWARLIPAKRVKFGRQIDGLGEGRDGVIIMKFADGSREEADVVVGCDGIRSRVRQLMLGEQHPAAHPHYTNRFCFRALVPMGQARAAIGEYKTSTRFMYNGPGAHAITYPVGGNSVLNVMAAITDPNPWSEKQHTASGSKSEALAAFGDWHPTVRAIIDLLPDTMDKWAIFDMAEHPADSYVKGAVCVAGDAAHAAGPHLGAGGGMGIEDALALSALLEAVDKVVEEGKKSRAEAIATALVTYNTIRYARTQWVVQATRAACDLFQWRNPEVGSNAAKFGEEITWRFHKIWDYDVRGMVDEGAALFAAKIGDGQKGVILDAKVLGVKLDNTQGE</sequence>
<evidence type="ECO:0000256" key="3">
    <source>
        <dbReference type="ARBA" id="ARBA00022827"/>
    </source>
</evidence>
<accession>A0AAN6N242</accession>
<keyword evidence="3" id="KW-0274">FAD</keyword>
<dbReference type="InterPro" id="IPR036188">
    <property type="entry name" value="FAD/NAD-bd_sf"/>
</dbReference>
<evidence type="ECO:0000313" key="6">
    <source>
        <dbReference type="EMBL" id="KAK3936989.1"/>
    </source>
</evidence>
<dbReference type="GO" id="GO:0044550">
    <property type="term" value="P:secondary metabolite biosynthetic process"/>
    <property type="evidence" value="ECO:0007669"/>
    <property type="project" value="TreeGrafter"/>
</dbReference>
<dbReference type="Pfam" id="PF01494">
    <property type="entry name" value="FAD_binding_3"/>
    <property type="match status" value="1"/>
</dbReference>
<comment type="caution">
    <text evidence="6">The sequence shown here is derived from an EMBL/GenBank/DDBJ whole genome shotgun (WGS) entry which is preliminary data.</text>
</comment>
<keyword evidence="2" id="KW-0285">Flavoprotein</keyword>
<dbReference type="PANTHER" id="PTHR46720">
    <property type="entry name" value="HYDROXYLASE, PUTATIVE (AFU_ORTHOLOGUE AFUA_3G01460)-RELATED"/>
    <property type="match status" value="1"/>
</dbReference>
<dbReference type="InterPro" id="IPR002938">
    <property type="entry name" value="FAD-bd"/>
</dbReference>
<evidence type="ECO:0000256" key="2">
    <source>
        <dbReference type="ARBA" id="ARBA00022630"/>
    </source>
</evidence>
<protein>
    <submittedName>
        <fullName evidence="6">Salicylate hydroxylase</fullName>
    </submittedName>
</protein>
<dbReference type="PRINTS" id="PR00420">
    <property type="entry name" value="RNGMNOXGNASE"/>
</dbReference>